<protein>
    <recommendedName>
        <fullName evidence="2">histidine kinase</fullName>
        <ecNumber evidence="2">2.7.13.3</ecNumber>
    </recommendedName>
</protein>
<dbReference type="SUPFAM" id="SSF55785">
    <property type="entry name" value="PYP-like sensor domain (PAS domain)"/>
    <property type="match status" value="1"/>
</dbReference>
<evidence type="ECO:0000256" key="4">
    <source>
        <dbReference type="ARBA" id="ARBA00022679"/>
    </source>
</evidence>
<evidence type="ECO:0000256" key="2">
    <source>
        <dbReference type="ARBA" id="ARBA00012438"/>
    </source>
</evidence>
<dbReference type="GeneID" id="56028718"/>
<dbReference type="InterPro" id="IPR036097">
    <property type="entry name" value="HisK_dim/P_sf"/>
</dbReference>
<gene>
    <name evidence="10" type="ORF">HUG10_07755</name>
</gene>
<dbReference type="Gene3D" id="3.30.565.10">
    <property type="entry name" value="Histidine kinase-like ATPase, C-terminal domain"/>
    <property type="match status" value="1"/>
</dbReference>
<evidence type="ECO:0000256" key="3">
    <source>
        <dbReference type="ARBA" id="ARBA00022553"/>
    </source>
</evidence>
<dbReference type="RefSeq" id="WP_179169025.1">
    <property type="nucleotide sequence ID" value="NZ_CP058529.1"/>
</dbReference>
<keyword evidence="4" id="KW-0808">Transferase</keyword>
<keyword evidence="11" id="KW-1185">Reference proteome</keyword>
<dbReference type="CDD" id="cd00075">
    <property type="entry name" value="HATPase"/>
    <property type="match status" value="1"/>
</dbReference>
<dbReference type="CDD" id="cd00130">
    <property type="entry name" value="PAS"/>
    <property type="match status" value="1"/>
</dbReference>
<dbReference type="OrthoDB" id="8127at2157"/>
<dbReference type="PANTHER" id="PTHR43711">
    <property type="entry name" value="TWO-COMPONENT HISTIDINE KINASE"/>
    <property type="match status" value="1"/>
</dbReference>
<accession>A0A7D5GF59</accession>
<keyword evidence="5" id="KW-0418">Kinase</keyword>
<sequence length="495" mass="55781">MRSLSKSTLLDDLDDLFFVFDERGTCVEWNRATVDVTGYADGELADMTPDEFFEGDDVDRVLDAVAEVLETGGATVEAKLVTVDGERIPYEFKIRHLSRDDGSDVFAGVGRDVTERHRQRKEIENRMRVLREMYEIIADRHRPFTEQVEALLELGRAELDTEYGSLSEIRGDDYVFEVVDADGDEIEPGDVVPLSATNCEIAASNERTLVLRDVARDAPTETDRLGYTDWGVSCYIGAPVFVDEEVYGTFCFYDTEPRDGQFTEWEVTFVELMSRWVSYELQRQQANERLRRQNEKLERFAAIVSHDLRNPLNVLEGRLELVEETGDPVHFEHCHWAVERMNTLIGDLLTLARAGAVIDETEFVELESIVKRCWGNVPATEATLRVETERTIRADGTRLQQLLENLIRNAVEHVGDTVTVTVGDLPDGFYVADDGPGIPPEERERAFESGYTTLSDGTGFGLPIVREIAEAHGWTVRLTDGPEGGARFEFTGVST</sequence>
<evidence type="ECO:0000259" key="8">
    <source>
        <dbReference type="PROSITE" id="PS50112"/>
    </source>
</evidence>
<dbReference type="Gene3D" id="3.30.450.20">
    <property type="entry name" value="PAS domain"/>
    <property type="match status" value="1"/>
</dbReference>
<dbReference type="EC" id="2.7.13.3" evidence="2"/>
<dbReference type="InterPro" id="IPR000014">
    <property type="entry name" value="PAS"/>
</dbReference>
<dbReference type="InterPro" id="IPR036890">
    <property type="entry name" value="HATPase_C_sf"/>
</dbReference>
<proteinExistence type="predicted"/>
<dbReference type="EMBL" id="CP058529">
    <property type="protein sequence ID" value="QLG27450.1"/>
    <property type="molecule type" value="Genomic_DNA"/>
</dbReference>
<dbReference type="InterPro" id="IPR005467">
    <property type="entry name" value="His_kinase_dom"/>
</dbReference>
<dbReference type="KEGG" id="halg:HUG10_07755"/>
<evidence type="ECO:0000259" key="9">
    <source>
        <dbReference type="PROSITE" id="PS50113"/>
    </source>
</evidence>
<dbReference type="GO" id="GO:0000155">
    <property type="term" value="F:phosphorelay sensor kinase activity"/>
    <property type="evidence" value="ECO:0007669"/>
    <property type="project" value="InterPro"/>
</dbReference>
<evidence type="ECO:0000256" key="1">
    <source>
        <dbReference type="ARBA" id="ARBA00000085"/>
    </source>
</evidence>
<dbReference type="PRINTS" id="PR00344">
    <property type="entry name" value="BCTRLSENSOR"/>
</dbReference>
<keyword evidence="6" id="KW-0902">Two-component regulatory system</keyword>
<evidence type="ECO:0000313" key="10">
    <source>
        <dbReference type="EMBL" id="QLG27450.1"/>
    </source>
</evidence>
<organism evidence="10 11">
    <name type="scientific">Halorarum halophilum</name>
    <dbReference type="NCBI Taxonomy" id="2743090"/>
    <lineage>
        <taxon>Archaea</taxon>
        <taxon>Methanobacteriati</taxon>
        <taxon>Methanobacteriota</taxon>
        <taxon>Stenosarchaea group</taxon>
        <taxon>Halobacteria</taxon>
        <taxon>Halobacteriales</taxon>
        <taxon>Haloferacaceae</taxon>
        <taxon>Halorarum</taxon>
    </lineage>
</organism>
<evidence type="ECO:0000259" key="7">
    <source>
        <dbReference type="PROSITE" id="PS50109"/>
    </source>
</evidence>
<dbReference type="Pfam" id="PF00512">
    <property type="entry name" value="HisKA"/>
    <property type="match status" value="1"/>
</dbReference>
<dbReference type="InterPro" id="IPR003661">
    <property type="entry name" value="HisK_dim/P_dom"/>
</dbReference>
<feature type="domain" description="PAS" evidence="8">
    <location>
        <begin position="9"/>
        <end position="72"/>
    </location>
</feature>
<dbReference type="AlphaFoldDB" id="A0A7D5GF59"/>
<dbReference type="InterPro" id="IPR004358">
    <property type="entry name" value="Sig_transdc_His_kin-like_C"/>
</dbReference>
<dbReference type="CDD" id="cd00082">
    <property type="entry name" value="HisKA"/>
    <property type="match status" value="1"/>
</dbReference>
<dbReference type="SMART" id="SM00388">
    <property type="entry name" value="HisKA"/>
    <property type="match status" value="1"/>
</dbReference>
<dbReference type="PROSITE" id="PS50112">
    <property type="entry name" value="PAS"/>
    <property type="match status" value="1"/>
</dbReference>
<dbReference type="SMART" id="SM00387">
    <property type="entry name" value="HATPase_c"/>
    <property type="match status" value="1"/>
</dbReference>
<dbReference type="Gene3D" id="3.30.450.40">
    <property type="match status" value="1"/>
</dbReference>
<name>A0A7D5GF59_9EURY</name>
<dbReference type="SUPFAM" id="SSF47384">
    <property type="entry name" value="Homodimeric domain of signal transducing histidine kinase"/>
    <property type="match status" value="1"/>
</dbReference>
<dbReference type="Proteomes" id="UP000509750">
    <property type="component" value="Chromosome"/>
</dbReference>
<comment type="catalytic activity">
    <reaction evidence="1">
        <text>ATP + protein L-histidine = ADP + protein N-phospho-L-histidine.</text>
        <dbReference type="EC" id="2.7.13.3"/>
    </reaction>
</comment>
<evidence type="ECO:0000256" key="5">
    <source>
        <dbReference type="ARBA" id="ARBA00022777"/>
    </source>
</evidence>
<reference evidence="10 11" key="1">
    <citation type="submission" date="2020-07" db="EMBL/GenBank/DDBJ databases">
        <title>Gai3-2, isolated from salt lake.</title>
        <authorList>
            <person name="Cui H."/>
            <person name="Shi X."/>
        </authorList>
    </citation>
    <scope>NUCLEOTIDE SEQUENCE [LARGE SCALE GENOMIC DNA]</scope>
    <source>
        <strain evidence="10 11">Gai3-2</strain>
    </source>
</reference>
<evidence type="ECO:0000256" key="6">
    <source>
        <dbReference type="ARBA" id="ARBA00023012"/>
    </source>
</evidence>
<dbReference type="Pfam" id="PF02518">
    <property type="entry name" value="HATPase_c"/>
    <property type="match status" value="1"/>
</dbReference>
<dbReference type="InterPro" id="IPR050736">
    <property type="entry name" value="Sensor_HK_Regulatory"/>
</dbReference>
<dbReference type="InterPro" id="IPR013656">
    <property type="entry name" value="PAS_4"/>
</dbReference>
<dbReference type="PROSITE" id="PS50109">
    <property type="entry name" value="HIS_KIN"/>
    <property type="match status" value="1"/>
</dbReference>
<dbReference type="Gene3D" id="1.10.287.130">
    <property type="match status" value="1"/>
</dbReference>
<evidence type="ECO:0000313" key="11">
    <source>
        <dbReference type="Proteomes" id="UP000509750"/>
    </source>
</evidence>
<keyword evidence="3" id="KW-0597">Phosphoprotein</keyword>
<dbReference type="SUPFAM" id="SSF55781">
    <property type="entry name" value="GAF domain-like"/>
    <property type="match status" value="1"/>
</dbReference>
<dbReference type="InterPro" id="IPR035965">
    <property type="entry name" value="PAS-like_dom_sf"/>
</dbReference>
<dbReference type="InterPro" id="IPR029016">
    <property type="entry name" value="GAF-like_dom_sf"/>
</dbReference>
<dbReference type="PROSITE" id="PS50113">
    <property type="entry name" value="PAC"/>
    <property type="match status" value="1"/>
</dbReference>
<dbReference type="InterPro" id="IPR003018">
    <property type="entry name" value="GAF"/>
</dbReference>
<feature type="domain" description="Histidine kinase" evidence="7">
    <location>
        <begin position="303"/>
        <end position="495"/>
    </location>
</feature>
<dbReference type="InterPro" id="IPR000700">
    <property type="entry name" value="PAS-assoc_C"/>
</dbReference>
<dbReference type="SUPFAM" id="SSF55874">
    <property type="entry name" value="ATPase domain of HSP90 chaperone/DNA topoisomerase II/histidine kinase"/>
    <property type="match status" value="1"/>
</dbReference>
<dbReference type="SMART" id="SM00091">
    <property type="entry name" value="PAS"/>
    <property type="match status" value="1"/>
</dbReference>
<feature type="domain" description="PAC" evidence="9">
    <location>
        <begin position="74"/>
        <end position="125"/>
    </location>
</feature>
<dbReference type="InterPro" id="IPR003594">
    <property type="entry name" value="HATPase_dom"/>
</dbReference>
<dbReference type="SMART" id="SM00065">
    <property type="entry name" value="GAF"/>
    <property type="match status" value="1"/>
</dbReference>
<dbReference type="PANTHER" id="PTHR43711:SF1">
    <property type="entry name" value="HISTIDINE KINASE 1"/>
    <property type="match status" value="1"/>
</dbReference>
<dbReference type="Pfam" id="PF01590">
    <property type="entry name" value="GAF"/>
    <property type="match status" value="1"/>
</dbReference>
<dbReference type="Pfam" id="PF08448">
    <property type="entry name" value="PAS_4"/>
    <property type="match status" value="1"/>
</dbReference>
<dbReference type="NCBIfam" id="TIGR00229">
    <property type="entry name" value="sensory_box"/>
    <property type="match status" value="1"/>
</dbReference>